<dbReference type="Gene3D" id="3.40.190.10">
    <property type="entry name" value="Periplasmic binding protein-like II"/>
    <property type="match status" value="2"/>
</dbReference>
<dbReference type="Pfam" id="PF00497">
    <property type="entry name" value="SBP_bac_3"/>
    <property type="match status" value="1"/>
</dbReference>
<dbReference type="PANTHER" id="PTHR35936:SF17">
    <property type="entry name" value="ARGININE-BINDING EXTRACELLULAR PROTEIN ARTP"/>
    <property type="match status" value="1"/>
</dbReference>
<protein>
    <submittedName>
        <fullName evidence="3">ABC transporter substrate-binding protein</fullName>
    </submittedName>
</protein>
<accession>A0ABQ3XI17</accession>
<keyword evidence="1" id="KW-0732">Signal</keyword>
<dbReference type="Proteomes" id="UP000612282">
    <property type="component" value="Unassembled WGS sequence"/>
</dbReference>
<dbReference type="InterPro" id="IPR001638">
    <property type="entry name" value="Solute-binding_3/MltF_N"/>
</dbReference>
<organism evidence="3 4">
    <name type="scientific">Actinoplanes couchii</name>
    <dbReference type="NCBI Taxonomy" id="403638"/>
    <lineage>
        <taxon>Bacteria</taxon>
        <taxon>Bacillati</taxon>
        <taxon>Actinomycetota</taxon>
        <taxon>Actinomycetes</taxon>
        <taxon>Micromonosporales</taxon>
        <taxon>Micromonosporaceae</taxon>
        <taxon>Actinoplanes</taxon>
    </lineage>
</organism>
<evidence type="ECO:0000313" key="3">
    <source>
        <dbReference type="EMBL" id="GID58153.1"/>
    </source>
</evidence>
<dbReference type="PROSITE" id="PS51257">
    <property type="entry name" value="PROKAR_LIPOPROTEIN"/>
    <property type="match status" value="1"/>
</dbReference>
<reference evidence="3 4" key="1">
    <citation type="submission" date="2021-01" db="EMBL/GenBank/DDBJ databases">
        <title>Whole genome shotgun sequence of Actinoplanes couchii NBRC 106145.</title>
        <authorList>
            <person name="Komaki H."/>
            <person name="Tamura T."/>
        </authorList>
    </citation>
    <scope>NUCLEOTIDE SEQUENCE [LARGE SCALE GENOMIC DNA]</scope>
    <source>
        <strain evidence="3 4">NBRC 106145</strain>
    </source>
</reference>
<proteinExistence type="predicted"/>
<feature type="domain" description="Solute-binding protein family 3/N-terminal" evidence="2">
    <location>
        <begin position="53"/>
        <end position="282"/>
    </location>
</feature>
<dbReference type="SUPFAM" id="SSF53850">
    <property type="entry name" value="Periplasmic binding protein-like II"/>
    <property type="match status" value="1"/>
</dbReference>
<evidence type="ECO:0000259" key="2">
    <source>
        <dbReference type="SMART" id="SM00062"/>
    </source>
</evidence>
<dbReference type="PANTHER" id="PTHR35936">
    <property type="entry name" value="MEMBRANE-BOUND LYTIC MUREIN TRANSGLYCOSYLASE F"/>
    <property type="match status" value="1"/>
</dbReference>
<dbReference type="EMBL" id="BOMG01000082">
    <property type="protein sequence ID" value="GID58153.1"/>
    <property type="molecule type" value="Genomic_DNA"/>
</dbReference>
<name>A0ABQ3XI17_9ACTN</name>
<gene>
    <name evidence="3" type="ORF">Aco03nite_065570</name>
</gene>
<keyword evidence="4" id="KW-1185">Reference proteome</keyword>
<evidence type="ECO:0000256" key="1">
    <source>
        <dbReference type="ARBA" id="ARBA00022729"/>
    </source>
</evidence>
<sequence>MKRMIIATATAATLLGLSACSSGSSSDSPGGSEAAAAVKAQATAPEGLVKAGTLTVCIDPEYAPLEYYENGTSGEIIGFDADAARALAGYWGLEFATQVTTFEGLQPGLTSKRCDIIPGGLYMSEERTAVLDGVAYMQTGPALIVGTAVQTDPAAEKDLCGLTLVGQNASENLTEAKRIAADCEKAGTKTPVQQYPKTSDTVLAVMNGKAGALIETDVAAVDIVKKSSGKLRLINGFFPPSTKFGMFANKDAAITAPLGEALKALHADGTLGKIAENYGLSTDSLNVY</sequence>
<comment type="caution">
    <text evidence="3">The sequence shown here is derived from an EMBL/GenBank/DDBJ whole genome shotgun (WGS) entry which is preliminary data.</text>
</comment>
<evidence type="ECO:0000313" key="4">
    <source>
        <dbReference type="Proteomes" id="UP000612282"/>
    </source>
</evidence>
<dbReference type="SMART" id="SM00062">
    <property type="entry name" value="PBPb"/>
    <property type="match status" value="1"/>
</dbReference>